<evidence type="ECO:0000313" key="1">
    <source>
        <dbReference type="EMBL" id="GFK94798.1"/>
    </source>
</evidence>
<dbReference type="Proteomes" id="UP000494245">
    <property type="component" value="Unassembled WGS sequence"/>
</dbReference>
<sequence>MFKTEIIRLLVLAFCVLACGCESERRIEDGDYLDNTERMVVRIKSGKGIIVSSDAFNYNGKIETVAGAVYAYTGDKEVVRLFHQGRGVLRGTINGKNVYLRKMER</sequence>
<reference evidence="1 2" key="1">
    <citation type="submission" date="2020-04" db="EMBL/GenBank/DDBJ databases">
        <authorList>
            <consortium name="Desulfovibrio sp. FSS-1 genome sequencing consortium"/>
            <person name="Shimoshige H."/>
            <person name="Kobayashi H."/>
            <person name="Maekawa T."/>
        </authorList>
    </citation>
    <scope>NUCLEOTIDE SEQUENCE [LARGE SCALE GENOMIC DNA]</scope>
    <source>
        <strain evidence="1 2">SIID29052-01</strain>
    </source>
</reference>
<evidence type="ECO:0000313" key="2">
    <source>
        <dbReference type="Proteomes" id="UP000494245"/>
    </source>
</evidence>
<dbReference type="AlphaFoldDB" id="A0A6V8LX06"/>
<name>A0A6V8LX06_9BACT</name>
<dbReference type="EMBL" id="BLTE01000012">
    <property type="protein sequence ID" value="GFK94798.1"/>
    <property type="molecule type" value="Genomic_DNA"/>
</dbReference>
<comment type="caution">
    <text evidence="1">The sequence shown here is derived from an EMBL/GenBank/DDBJ whole genome shotgun (WGS) entry which is preliminary data.</text>
</comment>
<organism evidence="1 2">
    <name type="scientific">Fundidesulfovibrio magnetotacticus</name>
    <dbReference type="NCBI Taxonomy" id="2730080"/>
    <lineage>
        <taxon>Bacteria</taxon>
        <taxon>Pseudomonadati</taxon>
        <taxon>Thermodesulfobacteriota</taxon>
        <taxon>Desulfovibrionia</taxon>
        <taxon>Desulfovibrionales</taxon>
        <taxon>Desulfovibrionaceae</taxon>
        <taxon>Fundidesulfovibrio</taxon>
    </lineage>
</organism>
<dbReference type="PROSITE" id="PS51257">
    <property type="entry name" value="PROKAR_LIPOPROTEIN"/>
    <property type="match status" value="1"/>
</dbReference>
<evidence type="ECO:0008006" key="3">
    <source>
        <dbReference type="Google" id="ProtNLM"/>
    </source>
</evidence>
<accession>A0A6V8LX06</accession>
<keyword evidence="2" id="KW-1185">Reference proteome</keyword>
<dbReference type="RefSeq" id="WP_173085223.1">
    <property type="nucleotide sequence ID" value="NZ_BLTE01000012.1"/>
</dbReference>
<gene>
    <name evidence="1" type="ORF">NNJEOMEG_02646</name>
</gene>
<reference evidence="1 2" key="2">
    <citation type="submission" date="2020-05" db="EMBL/GenBank/DDBJ databases">
        <title>Draft genome sequence of Desulfovibrio sp. strainFSS-1.</title>
        <authorList>
            <person name="Shimoshige H."/>
            <person name="Kobayashi H."/>
            <person name="Maekawa T."/>
        </authorList>
    </citation>
    <scope>NUCLEOTIDE SEQUENCE [LARGE SCALE GENOMIC DNA]</scope>
    <source>
        <strain evidence="1 2">SIID29052-01</strain>
    </source>
</reference>
<protein>
    <recommendedName>
        <fullName evidence="3">Lipoprotein</fullName>
    </recommendedName>
</protein>
<proteinExistence type="predicted"/>